<accession>A0A9Q1J458</accession>
<protein>
    <submittedName>
        <fullName evidence="1">Uncharacterized protein</fullName>
    </submittedName>
</protein>
<dbReference type="AlphaFoldDB" id="A0A9Q1J458"/>
<evidence type="ECO:0000313" key="2">
    <source>
        <dbReference type="Proteomes" id="UP001152622"/>
    </source>
</evidence>
<name>A0A9Q1J458_SYNKA</name>
<gene>
    <name evidence="1" type="ORF">SKAU_G00142820</name>
</gene>
<comment type="caution">
    <text evidence="1">The sequence shown here is derived from an EMBL/GenBank/DDBJ whole genome shotgun (WGS) entry which is preliminary data.</text>
</comment>
<proteinExistence type="predicted"/>
<evidence type="ECO:0000313" key="1">
    <source>
        <dbReference type="EMBL" id="KAJ8365451.1"/>
    </source>
</evidence>
<reference evidence="1" key="1">
    <citation type="journal article" date="2023" name="Science">
        <title>Genome structures resolve the early diversification of teleost fishes.</title>
        <authorList>
            <person name="Parey E."/>
            <person name="Louis A."/>
            <person name="Montfort J."/>
            <person name="Bouchez O."/>
            <person name="Roques C."/>
            <person name="Iampietro C."/>
            <person name="Lluch J."/>
            <person name="Castinel A."/>
            <person name="Donnadieu C."/>
            <person name="Desvignes T."/>
            <person name="Floi Bucao C."/>
            <person name="Jouanno E."/>
            <person name="Wen M."/>
            <person name="Mejri S."/>
            <person name="Dirks R."/>
            <person name="Jansen H."/>
            <person name="Henkel C."/>
            <person name="Chen W.J."/>
            <person name="Zahm M."/>
            <person name="Cabau C."/>
            <person name="Klopp C."/>
            <person name="Thompson A.W."/>
            <person name="Robinson-Rechavi M."/>
            <person name="Braasch I."/>
            <person name="Lecointre G."/>
            <person name="Bobe J."/>
            <person name="Postlethwait J.H."/>
            <person name="Berthelot C."/>
            <person name="Roest Crollius H."/>
            <person name="Guiguen Y."/>
        </authorList>
    </citation>
    <scope>NUCLEOTIDE SEQUENCE</scope>
    <source>
        <strain evidence="1">WJC10195</strain>
    </source>
</reference>
<organism evidence="1 2">
    <name type="scientific">Synaphobranchus kaupii</name>
    <name type="common">Kaup's arrowtooth eel</name>
    <dbReference type="NCBI Taxonomy" id="118154"/>
    <lineage>
        <taxon>Eukaryota</taxon>
        <taxon>Metazoa</taxon>
        <taxon>Chordata</taxon>
        <taxon>Craniata</taxon>
        <taxon>Vertebrata</taxon>
        <taxon>Euteleostomi</taxon>
        <taxon>Actinopterygii</taxon>
        <taxon>Neopterygii</taxon>
        <taxon>Teleostei</taxon>
        <taxon>Anguilliformes</taxon>
        <taxon>Synaphobranchidae</taxon>
        <taxon>Synaphobranchus</taxon>
    </lineage>
</organism>
<dbReference type="Proteomes" id="UP001152622">
    <property type="component" value="Chromosome 4"/>
</dbReference>
<dbReference type="EMBL" id="JAINUF010000004">
    <property type="protein sequence ID" value="KAJ8365451.1"/>
    <property type="molecule type" value="Genomic_DNA"/>
</dbReference>
<sequence length="113" mass="12500">MLAEPALTCQTCMLIQHSTSQRLTPPKWTLFPLLSAMCNSVKLRFSLLLTGSNLHRVLLSCKKGLKSNHLGHVTCFGKDIPSALLKLANGPLCFTWHCKVTCSHTSWGNTDFT</sequence>
<keyword evidence="2" id="KW-1185">Reference proteome</keyword>